<feature type="domain" description="YscD-like Bon-like" evidence="2">
    <location>
        <begin position="231"/>
        <end position="292"/>
    </location>
</feature>
<proteinExistence type="predicted"/>
<dbReference type="KEGG" id="kmn:HW532_09815"/>
<reference evidence="4 5" key="1">
    <citation type="submission" date="2020-06" db="EMBL/GenBank/DDBJ databases">
        <title>Genome sequence of 2 isolates from Red Sea Mangroves.</title>
        <authorList>
            <person name="Sefrji F."/>
            <person name="Michoud G."/>
            <person name="Merlino G."/>
            <person name="Daffonchio D."/>
        </authorList>
    </citation>
    <scope>NUCLEOTIDE SEQUENCE [LARGE SCALE GENOMIC DNA]</scope>
    <source>
        <strain evidence="4 5">R1DC25</strain>
    </source>
</reference>
<accession>A0A7S8HC07</accession>
<dbReference type="Pfam" id="PF16697">
    <property type="entry name" value="Yop-YscD_cpl"/>
    <property type="match status" value="1"/>
</dbReference>
<dbReference type="Proteomes" id="UP000593594">
    <property type="component" value="Chromosome"/>
</dbReference>
<dbReference type="InterPro" id="IPR053946">
    <property type="entry name" value="YscD_ppl_3rd"/>
</dbReference>
<dbReference type="Gene3D" id="2.60.200.20">
    <property type="match status" value="1"/>
</dbReference>
<dbReference type="EMBL" id="CP058214">
    <property type="protein sequence ID" value="QPC42959.1"/>
    <property type="molecule type" value="Genomic_DNA"/>
</dbReference>
<organism evidence="4 5">
    <name type="scientific">Kaustia mangrovi</name>
    <dbReference type="NCBI Taxonomy" id="2593653"/>
    <lineage>
        <taxon>Bacteria</taxon>
        <taxon>Pseudomonadati</taxon>
        <taxon>Pseudomonadota</taxon>
        <taxon>Alphaproteobacteria</taxon>
        <taxon>Hyphomicrobiales</taxon>
        <taxon>Parvibaculaceae</taxon>
        <taxon>Kaustia</taxon>
    </lineage>
</organism>
<dbReference type="InterPro" id="IPR032030">
    <property type="entry name" value="YscD_cytoplasmic_dom"/>
</dbReference>
<sequence>MANRFRDEASRRLSALAAELGERAAPWLDMAADRSPPALQVTDGIHKGVTLTLDGTTYSIGSSAKADIVLRDEGVAPVHATLGLTGGSVRLETVGGDVGLTSGETVPEGHGCRLKLPVDLVVGEAVIRIAGASNPSGDAVMKTLSGLGRRLVRKPAVIAATFLFGVFAVSVVAQGSGPDTTGAQAAREATPGGGDVVRVASLAGLERLTALHPSRGTGPSAGTVKPASAAEVAAALRERLDAAGIAGLRVAAADGRLAVSGTLAEKRAGAWTAVQQWFDQAYGGRIVMISNVVTGAGQKMPRLALQAIWFGERPYVITRDGSRYYEGAFVEDGWAIRKIGAERLVLAKDDATVALTYQ</sequence>
<gene>
    <name evidence="4" type="ORF">HW532_09815</name>
</gene>
<protein>
    <recommendedName>
        <fullName evidence="6">FHA domain-containing protein</fullName>
    </recommendedName>
</protein>
<feature type="domain" description="YscD/Y4YQ C-terminal" evidence="3">
    <location>
        <begin position="303"/>
        <end position="355"/>
    </location>
</feature>
<dbReference type="CDD" id="cd00060">
    <property type="entry name" value="FHA"/>
    <property type="match status" value="1"/>
</dbReference>
<feature type="domain" description="YscD cytoplasmic" evidence="1">
    <location>
        <begin position="41"/>
        <end position="125"/>
    </location>
</feature>
<evidence type="ECO:0000313" key="5">
    <source>
        <dbReference type="Proteomes" id="UP000593594"/>
    </source>
</evidence>
<dbReference type="RefSeq" id="WP_213164199.1">
    <property type="nucleotide sequence ID" value="NZ_CP058214.1"/>
</dbReference>
<dbReference type="SUPFAM" id="SSF49879">
    <property type="entry name" value="SMAD/FHA domain"/>
    <property type="match status" value="1"/>
</dbReference>
<evidence type="ECO:0008006" key="6">
    <source>
        <dbReference type="Google" id="ProtNLM"/>
    </source>
</evidence>
<evidence type="ECO:0000313" key="4">
    <source>
        <dbReference type="EMBL" id="QPC42959.1"/>
    </source>
</evidence>
<dbReference type="InterPro" id="IPR008984">
    <property type="entry name" value="SMAD_FHA_dom_sf"/>
</dbReference>
<evidence type="ECO:0000259" key="3">
    <source>
        <dbReference type="Pfam" id="PF23893"/>
    </source>
</evidence>
<dbReference type="InterPro" id="IPR057770">
    <property type="entry name" value="YscD/Y4YQ_C"/>
</dbReference>
<keyword evidence="5" id="KW-1185">Reference proteome</keyword>
<dbReference type="AlphaFoldDB" id="A0A7S8HC07"/>
<dbReference type="Pfam" id="PF23893">
    <property type="entry name" value="Y4YQ_C"/>
    <property type="match status" value="1"/>
</dbReference>
<dbReference type="Pfam" id="PF21934">
    <property type="entry name" value="Yop-YscD_ppl_3rd"/>
    <property type="match status" value="1"/>
</dbReference>
<evidence type="ECO:0000259" key="2">
    <source>
        <dbReference type="Pfam" id="PF21934"/>
    </source>
</evidence>
<evidence type="ECO:0000259" key="1">
    <source>
        <dbReference type="Pfam" id="PF16697"/>
    </source>
</evidence>
<name>A0A7S8HC07_9HYPH</name>